<comment type="caution">
    <text evidence="2">The sequence shown here is derived from an EMBL/GenBank/DDBJ whole genome shotgun (WGS) entry which is preliminary data.</text>
</comment>
<proteinExistence type="predicted"/>
<organism evidence="2">
    <name type="scientific">marine sediment metagenome</name>
    <dbReference type="NCBI Taxonomy" id="412755"/>
    <lineage>
        <taxon>unclassified sequences</taxon>
        <taxon>metagenomes</taxon>
        <taxon>ecological metagenomes</taxon>
    </lineage>
</organism>
<reference evidence="2" key="1">
    <citation type="journal article" date="2014" name="Front. Microbiol.">
        <title>High frequency of phylogenetically diverse reductive dehalogenase-homologous genes in deep subseafloor sedimentary metagenomes.</title>
        <authorList>
            <person name="Kawai M."/>
            <person name="Futagami T."/>
            <person name="Toyoda A."/>
            <person name="Takaki Y."/>
            <person name="Nishi S."/>
            <person name="Hori S."/>
            <person name="Arai W."/>
            <person name="Tsubouchi T."/>
            <person name="Morono Y."/>
            <person name="Uchiyama I."/>
            <person name="Ito T."/>
            <person name="Fujiyama A."/>
            <person name="Inagaki F."/>
            <person name="Takami H."/>
        </authorList>
    </citation>
    <scope>NUCLEOTIDE SEQUENCE</scope>
    <source>
        <strain evidence="2">Expedition CK06-06</strain>
    </source>
</reference>
<dbReference type="EMBL" id="BARS01027919">
    <property type="protein sequence ID" value="GAG02410.1"/>
    <property type="molecule type" value="Genomic_DNA"/>
</dbReference>
<name>X0UA44_9ZZZZ</name>
<gene>
    <name evidence="2" type="ORF">S01H1_43810</name>
</gene>
<protein>
    <recommendedName>
        <fullName evidence="1">MaoC-like domain-containing protein</fullName>
    </recommendedName>
</protein>
<dbReference type="SUPFAM" id="SSF54637">
    <property type="entry name" value="Thioesterase/thiol ester dehydrase-isomerase"/>
    <property type="match status" value="1"/>
</dbReference>
<dbReference type="InterPro" id="IPR029069">
    <property type="entry name" value="HotDog_dom_sf"/>
</dbReference>
<dbReference type="Gene3D" id="3.10.129.10">
    <property type="entry name" value="Hotdog Thioesterase"/>
    <property type="match status" value="1"/>
</dbReference>
<evidence type="ECO:0000313" key="2">
    <source>
        <dbReference type="EMBL" id="GAG02410.1"/>
    </source>
</evidence>
<dbReference type="AlphaFoldDB" id="X0UA44"/>
<evidence type="ECO:0000259" key="1">
    <source>
        <dbReference type="Pfam" id="PF01575"/>
    </source>
</evidence>
<sequence>MSKQLYYQDVNVGDEISPLVKEPTTTQLVMWAGASGDYNPIHYDKDFAQSRGLSGVIVPGQLIGAFLGQMMTDWIGEGGSLRKLSCSYKGMSYPGEKITCQGKVTRKYVEEGRDLVGCSLWAENPKGEKIATGTAIVILPSRG</sequence>
<dbReference type="InterPro" id="IPR002539">
    <property type="entry name" value="MaoC-like_dom"/>
</dbReference>
<feature type="domain" description="MaoC-like" evidence="1">
    <location>
        <begin position="24"/>
        <end position="107"/>
    </location>
</feature>
<accession>X0UA44</accession>
<dbReference type="Pfam" id="PF01575">
    <property type="entry name" value="MaoC_dehydratas"/>
    <property type="match status" value="1"/>
</dbReference>